<evidence type="ECO:0000256" key="6">
    <source>
        <dbReference type="SAM" id="Phobius"/>
    </source>
</evidence>
<dbReference type="InterPro" id="IPR008271">
    <property type="entry name" value="Ser/Thr_kinase_AS"/>
</dbReference>
<dbReference type="InterPro" id="IPR011009">
    <property type="entry name" value="Kinase-like_dom_sf"/>
</dbReference>
<dbReference type="GO" id="GO:0005524">
    <property type="term" value="F:ATP binding"/>
    <property type="evidence" value="ECO:0007669"/>
    <property type="project" value="UniProtKB-UniRule"/>
</dbReference>
<dbReference type="OrthoDB" id="9801841at2"/>
<keyword evidence="3" id="KW-0418">Kinase</keyword>
<dbReference type="Proteomes" id="UP000050940">
    <property type="component" value="Unassembled WGS sequence"/>
</dbReference>
<organism evidence="8 9">
    <name type="scientific">Stenotrophomonas daejeonensis</name>
    <dbReference type="NCBI Taxonomy" id="659018"/>
    <lineage>
        <taxon>Bacteria</taxon>
        <taxon>Pseudomonadati</taxon>
        <taxon>Pseudomonadota</taxon>
        <taxon>Gammaproteobacteria</taxon>
        <taxon>Lysobacterales</taxon>
        <taxon>Lysobacteraceae</taxon>
        <taxon>Stenotrophomonas</taxon>
    </lineage>
</organism>
<proteinExistence type="predicted"/>
<dbReference type="InterPro" id="IPR017441">
    <property type="entry name" value="Protein_kinase_ATP_BS"/>
</dbReference>
<feature type="domain" description="Protein kinase" evidence="7">
    <location>
        <begin position="85"/>
        <end position="357"/>
    </location>
</feature>
<evidence type="ECO:0000256" key="2">
    <source>
        <dbReference type="ARBA" id="ARBA00022741"/>
    </source>
</evidence>
<sequence length="821" mass="90058">MLNADAWARLGELFHQATELPESERTTFVHAHAGDDPELQRELLALIAADTDATRRLRDPLQHAAEATLRASDPELPPGTRFGPWALERVIGSGGMGRVYLARRADGAYEREVALKRVRTPALDARRHGHFEYECRLLAQMQHPAIAQIHDAGIEPDGHAWLVMEYIRGQPISTWCDQHASSLRQRVELLVKAGEGVQHAHQKGVIHRDLKPGNVLVGNVDGQPLPKIIDFGIAVETDAEGEVSGGGTPGYMSPEQARAGSEADARSDVYSLGAMLHELACGVRPQAGTALAPSQCLQALPAQKQRELAALRSTTPRVLRRELRDGVDAIVLKAMQAECSVRYESVSSLLDDLRRWLAHYPPRAAGRVRWLAARKFVRRNRLVVSATGVVAAALVAGLLVTSWSLRQARQEAARAKVTSDFLASVLDSVDPAISQDLDKTLMLRVLDDASKRAGRELAAWPDIQADVELLIAINQISLEEYDRAIAHLQSIRELAASRPDALRFQHLRALQVLGDAYLSADRLKEAQATLDEGIALAERSQPEYRWLLLDMQSRQSWVALAQGRADEALRLARGAYEGFAAWPAGDDKRQDATRRYANVLSFSGHHDQAMALLREVIGQHTRIRGRDHPLTLAVRRDLAITHLQQRDFATAEPELQRLVAAYTRLYGQDSGYVAGARGMLGSALRELGKVAEAGPHYRAAMEWHIAHSGPEAFSSVATRGNYGNWLLAAGRAQESADELGSVLEIAERTLGRNSAVTAEILRGLADAELALGRLAAARQHAAAALQVMQDIYGEQNEAALRDMRETLQKVEKAGLQAQAHL</sequence>
<keyword evidence="4 5" id="KW-0067">ATP-binding</keyword>
<dbReference type="PROSITE" id="PS00107">
    <property type="entry name" value="PROTEIN_KINASE_ATP"/>
    <property type="match status" value="1"/>
</dbReference>
<keyword evidence="1" id="KW-0808">Transferase</keyword>
<dbReference type="AlphaFoldDB" id="A0A0R0DZW0"/>
<keyword evidence="2 5" id="KW-0547">Nucleotide-binding</keyword>
<dbReference type="STRING" id="659018.ABB34_05185"/>
<evidence type="ECO:0000313" key="9">
    <source>
        <dbReference type="Proteomes" id="UP000050940"/>
    </source>
</evidence>
<feature type="transmembrane region" description="Helical" evidence="6">
    <location>
        <begin position="382"/>
        <end position="405"/>
    </location>
</feature>
<dbReference type="InterPro" id="IPR011990">
    <property type="entry name" value="TPR-like_helical_dom_sf"/>
</dbReference>
<dbReference type="RefSeq" id="WP_057640191.1">
    <property type="nucleotide sequence ID" value="NZ_LDJP01000025.1"/>
</dbReference>
<dbReference type="PROSITE" id="PS50011">
    <property type="entry name" value="PROTEIN_KINASE_DOM"/>
    <property type="match status" value="1"/>
</dbReference>
<accession>A0A0R0DZW0</accession>
<gene>
    <name evidence="8" type="ORF">ABB34_05185</name>
</gene>
<evidence type="ECO:0000256" key="1">
    <source>
        <dbReference type="ARBA" id="ARBA00022679"/>
    </source>
</evidence>
<reference evidence="8 9" key="1">
    <citation type="submission" date="2015-05" db="EMBL/GenBank/DDBJ databases">
        <title>Genome sequencing and analysis of members of genus Stenotrophomonas.</title>
        <authorList>
            <person name="Patil P.P."/>
            <person name="Midha S."/>
            <person name="Patil P.B."/>
        </authorList>
    </citation>
    <scope>NUCLEOTIDE SEQUENCE [LARGE SCALE GENOMIC DNA]</scope>
    <source>
        <strain evidence="8 9">JCM 16244</strain>
    </source>
</reference>
<protein>
    <recommendedName>
        <fullName evidence="7">Protein kinase domain-containing protein</fullName>
    </recommendedName>
</protein>
<dbReference type="PROSITE" id="PS00108">
    <property type="entry name" value="PROTEIN_KINASE_ST"/>
    <property type="match status" value="1"/>
</dbReference>
<evidence type="ECO:0000256" key="4">
    <source>
        <dbReference type="ARBA" id="ARBA00022840"/>
    </source>
</evidence>
<dbReference type="PANTHER" id="PTHR43289">
    <property type="entry name" value="MITOGEN-ACTIVATED PROTEIN KINASE KINASE KINASE 20-RELATED"/>
    <property type="match status" value="1"/>
</dbReference>
<dbReference type="GO" id="GO:0004674">
    <property type="term" value="F:protein serine/threonine kinase activity"/>
    <property type="evidence" value="ECO:0007669"/>
    <property type="project" value="TreeGrafter"/>
</dbReference>
<keyword evidence="6" id="KW-0812">Transmembrane</keyword>
<evidence type="ECO:0000313" key="8">
    <source>
        <dbReference type="EMBL" id="KRG87302.1"/>
    </source>
</evidence>
<keyword evidence="6" id="KW-1133">Transmembrane helix</keyword>
<evidence type="ECO:0000259" key="7">
    <source>
        <dbReference type="PROSITE" id="PS50011"/>
    </source>
</evidence>
<keyword evidence="9" id="KW-1185">Reference proteome</keyword>
<keyword evidence="6" id="KW-0472">Membrane</keyword>
<feature type="binding site" evidence="5">
    <location>
        <position position="116"/>
    </location>
    <ligand>
        <name>ATP</name>
        <dbReference type="ChEBI" id="CHEBI:30616"/>
    </ligand>
</feature>
<dbReference type="EMBL" id="LDJP01000025">
    <property type="protein sequence ID" value="KRG87302.1"/>
    <property type="molecule type" value="Genomic_DNA"/>
</dbReference>
<dbReference type="PATRIC" id="fig|659018.3.peg.942"/>
<name>A0A0R0DZW0_9GAMM</name>
<dbReference type="Gene3D" id="1.25.40.10">
    <property type="entry name" value="Tetratricopeptide repeat domain"/>
    <property type="match status" value="2"/>
</dbReference>
<evidence type="ECO:0000256" key="5">
    <source>
        <dbReference type="PROSITE-ProRule" id="PRU10141"/>
    </source>
</evidence>
<comment type="caution">
    <text evidence="8">The sequence shown here is derived from an EMBL/GenBank/DDBJ whole genome shotgun (WGS) entry which is preliminary data.</text>
</comment>
<dbReference type="Gene3D" id="1.10.510.10">
    <property type="entry name" value="Transferase(Phosphotransferase) domain 1"/>
    <property type="match status" value="1"/>
</dbReference>
<dbReference type="Gene3D" id="3.30.200.20">
    <property type="entry name" value="Phosphorylase Kinase, domain 1"/>
    <property type="match status" value="1"/>
</dbReference>
<dbReference type="Pfam" id="PF00069">
    <property type="entry name" value="Pkinase"/>
    <property type="match status" value="1"/>
</dbReference>
<dbReference type="SMART" id="SM00220">
    <property type="entry name" value="S_TKc"/>
    <property type="match status" value="1"/>
</dbReference>
<dbReference type="InterPro" id="IPR000719">
    <property type="entry name" value="Prot_kinase_dom"/>
</dbReference>
<dbReference type="Pfam" id="PF13424">
    <property type="entry name" value="TPR_12"/>
    <property type="match status" value="2"/>
</dbReference>
<dbReference type="CDD" id="cd14014">
    <property type="entry name" value="STKc_PknB_like"/>
    <property type="match status" value="1"/>
</dbReference>
<evidence type="ECO:0000256" key="3">
    <source>
        <dbReference type="ARBA" id="ARBA00022777"/>
    </source>
</evidence>
<dbReference type="PANTHER" id="PTHR43289:SF6">
    <property type="entry name" value="SERINE_THREONINE-PROTEIN KINASE NEKL-3"/>
    <property type="match status" value="1"/>
</dbReference>
<dbReference type="SUPFAM" id="SSF56112">
    <property type="entry name" value="Protein kinase-like (PK-like)"/>
    <property type="match status" value="1"/>
</dbReference>
<dbReference type="SUPFAM" id="SSF48452">
    <property type="entry name" value="TPR-like"/>
    <property type="match status" value="3"/>
</dbReference>